<dbReference type="UniPathway" id="UPA00148"/>
<evidence type="ECO:0000256" key="1">
    <source>
        <dbReference type="ARBA" id="ARBA00004953"/>
    </source>
</evidence>
<reference evidence="4 5" key="1">
    <citation type="journal article" date="2018" name="Arch. Microbiol.">
        <title>New insights into the metabolic potential of the phototrophic purple bacterium Rhodopila globiformis DSM 161(T) from its draft genome sequence and evidence for a vanadium-dependent nitrogenase.</title>
        <authorList>
            <person name="Imhoff J.F."/>
            <person name="Rahn T."/>
            <person name="Kunzel S."/>
            <person name="Neulinger S.C."/>
        </authorList>
    </citation>
    <scope>NUCLEOTIDE SEQUENCE [LARGE SCALE GENOMIC DNA]</scope>
    <source>
        <strain evidence="4 5">DSM 16996</strain>
    </source>
</reference>
<dbReference type="Gene3D" id="3.40.50.720">
    <property type="entry name" value="NAD(P)-binding Rossmann-like Domain"/>
    <property type="match status" value="1"/>
</dbReference>
<keyword evidence="3" id="KW-0560">Oxidoreductase</keyword>
<sequence length="248" mass="25635">MRILVLGGSSEASLLARALSDRADVAATLSLAGRTKTPAALPLPTRVGGFGGVEGLVAYLKAEGVEAVIDATHPFAAQMKRHAAEACAATGVPLCAFTRAPWVAGEGDNWIEVDDAAAAARALGDAPKRVFLTTGRLQAGAFAGPSPHHFVLRSIDAPDAAALPGSIDLVLARGPFTVADEIALMREKRIDIVVSKNAGGAATGAKISAARELGLPVVMIRRPQAPERPVFVKIEDALGWIEAHRSAS</sequence>
<dbReference type="NCBIfam" id="TIGR00715">
    <property type="entry name" value="precor6x_red"/>
    <property type="match status" value="1"/>
</dbReference>
<accession>A0A2S6N920</accession>
<organism evidence="4 5">
    <name type="scientific">Rhodoblastus sphagnicola</name>
    <dbReference type="NCBI Taxonomy" id="333368"/>
    <lineage>
        <taxon>Bacteria</taxon>
        <taxon>Pseudomonadati</taxon>
        <taxon>Pseudomonadota</taxon>
        <taxon>Alphaproteobacteria</taxon>
        <taxon>Hyphomicrobiales</taxon>
        <taxon>Rhodoblastaceae</taxon>
        <taxon>Rhodoblastus</taxon>
    </lineage>
</organism>
<name>A0A2S6N920_9HYPH</name>
<evidence type="ECO:0000313" key="5">
    <source>
        <dbReference type="Proteomes" id="UP000239089"/>
    </source>
</evidence>
<keyword evidence="2" id="KW-0169">Cobalamin biosynthesis</keyword>
<dbReference type="PROSITE" id="PS51014">
    <property type="entry name" value="COBK_CBIJ"/>
    <property type="match status" value="1"/>
</dbReference>
<protein>
    <submittedName>
        <fullName evidence="4">Cobalt-precorrin-6A reductase</fullName>
    </submittedName>
</protein>
<evidence type="ECO:0000256" key="3">
    <source>
        <dbReference type="ARBA" id="ARBA00023002"/>
    </source>
</evidence>
<dbReference type="PANTHER" id="PTHR36925">
    <property type="entry name" value="COBALT-PRECORRIN-6A REDUCTASE"/>
    <property type="match status" value="1"/>
</dbReference>
<dbReference type="NCBIfam" id="NF005968">
    <property type="entry name" value="PRK08057.1-2"/>
    <property type="match status" value="1"/>
</dbReference>
<gene>
    <name evidence="4" type="ORF">CCR94_10240</name>
</gene>
<evidence type="ECO:0000256" key="2">
    <source>
        <dbReference type="ARBA" id="ARBA00022573"/>
    </source>
</evidence>
<keyword evidence="5" id="KW-1185">Reference proteome</keyword>
<dbReference type="InterPro" id="IPR003723">
    <property type="entry name" value="Precorrin-6x_reduct"/>
</dbReference>
<dbReference type="GO" id="GO:0016994">
    <property type="term" value="F:precorrin-6A reductase activity"/>
    <property type="evidence" value="ECO:0007669"/>
    <property type="project" value="InterPro"/>
</dbReference>
<comment type="caution">
    <text evidence="4">The sequence shown here is derived from an EMBL/GenBank/DDBJ whole genome shotgun (WGS) entry which is preliminary data.</text>
</comment>
<dbReference type="Proteomes" id="UP000239089">
    <property type="component" value="Unassembled WGS sequence"/>
</dbReference>
<dbReference type="AlphaFoldDB" id="A0A2S6N920"/>
<proteinExistence type="predicted"/>
<dbReference type="EMBL" id="NHSJ01000065">
    <property type="protein sequence ID" value="PPQ31091.1"/>
    <property type="molecule type" value="Genomic_DNA"/>
</dbReference>
<dbReference type="OrthoDB" id="5183775at2"/>
<dbReference type="PANTHER" id="PTHR36925:SF1">
    <property type="entry name" value="COBALT-PRECORRIN-6A REDUCTASE"/>
    <property type="match status" value="1"/>
</dbReference>
<evidence type="ECO:0000313" key="4">
    <source>
        <dbReference type="EMBL" id="PPQ31091.1"/>
    </source>
</evidence>
<dbReference type="GO" id="GO:0009236">
    <property type="term" value="P:cobalamin biosynthetic process"/>
    <property type="evidence" value="ECO:0007669"/>
    <property type="project" value="UniProtKB-UniPathway"/>
</dbReference>
<comment type="pathway">
    <text evidence="1">Cofactor biosynthesis; adenosylcobalamin biosynthesis.</text>
</comment>
<dbReference type="RefSeq" id="WP_104507772.1">
    <property type="nucleotide sequence ID" value="NZ_JACIGC010000002.1"/>
</dbReference>
<dbReference type="Pfam" id="PF02571">
    <property type="entry name" value="CbiJ"/>
    <property type="match status" value="1"/>
</dbReference>